<evidence type="ECO:0000313" key="2">
    <source>
        <dbReference type="EMBL" id="MBL1075325.1"/>
    </source>
</evidence>
<organism evidence="2 3">
    <name type="scientific">Nocardia acididurans</name>
    <dbReference type="NCBI Taxonomy" id="2802282"/>
    <lineage>
        <taxon>Bacteria</taxon>
        <taxon>Bacillati</taxon>
        <taxon>Actinomycetota</taxon>
        <taxon>Actinomycetes</taxon>
        <taxon>Mycobacteriales</taxon>
        <taxon>Nocardiaceae</taxon>
        <taxon>Nocardia</taxon>
    </lineage>
</organism>
<feature type="region of interest" description="Disordered" evidence="1">
    <location>
        <begin position="1"/>
        <end position="26"/>
    </location>
</feature>
<proteinExistence type="predicted"/>
<gene>
    <name evidence="2" type="ORF">JK358_13065</name>
</gene>
<reference evidence="2 3" key="1">
    <citation type="submission" date="2021-01" db="EMBL/GenBank/DDBJ databases">
        <title>WGS of actinomycetes isolated from Thailand.</title>
        <authorList>
            <person name="Thawai C."/>
        </authorList>
    </citation>
    <scope>NUCLEOTIDE SEQUENCE [LARGE SCALE GENOMIC DNA]</scope>
    <source>
        <strain evidence="2 3">LPG 2</strain>
    </source>
</reference>
<comment type="caution">
    <text evidence="2">The sequence shown here is derived from an EMBL/GenBank/DDBJ whole genome shotgun (WGS) entry which is preliminary data.</text>
</comment>
<dbReference type="EMBL" id="JAERRJ010000004">
    <property type="protein sequence ID" value="MBL1075325.1"/>
    <property type="molecule type" value="Genomic_DNA"/>
</dbReference>
<sequence>MGPLPWNPGPRADPTPTGHRAPARELPAASLAPHLDYLGRFLRTAAEALTTSSEPPDNHP</sequence>
<evidence type="ECO:0000256" key="1">
    <source>
        <dbReference type="SAM" id="MobiDB-lite"/>
    </source>
</evidence>
<dbReference type="Proteomes" id="UP000602198">
    <property type="component" value="Unassembled WGS sequence"/>
</dbReference>
<feature type="compositionally biased region" description="Pro residues" evidence="1">
    <location>
        <begin position="1"/>
        <end position="13"/>
    </location>
</feature>
<dbReference type="RefSeq" id="WP_201947182.1">
    <property type="nucleotide sequence ID" value="NZ_JAERRJ010000004.1"/>
</dbReference>
<name>A0ABS1M570_9NOCA</name>
<keyword evidence="3" id="KW-1185">Reference proteome</keyword>
<accession>A0ABS1M570</accession>
<evidence type="ECO:0000313" key="3">
    <source>
        <dbReference type="Proteomes" id="UP000602198"/>
    </source>
</evidence>
<protein>
    <submittedName>
        <fullName evidence="2">Uncharacterized protein</fullName>
    </submittedName>
</protein>